<protein>
    <submittedName>
        <fullName evidence="1">Uncharacterized protein</fullName>
    </submittedName>
</protein>
<gene>
    <name evidence="1" type="ordered locus">Saro_2980</name>
</gene>
<evidence type="ECO:0000313" key="1">
    <source>
        <dbReference type="EMBL" id="ABD27415.1"/>
    </source>
</evidence>
<dbReference type="STRING" id="279238.Saro_2980"/>
<name>Q2G408_NOVAD</name>
<organism evidence="1 2">
    <name type="scientific">Novosphingobium aromaticivorans (strain ATCC 700278 / DSM 12444 / CCUG 56034 / CIP 105152 / NBRC 16084 / F199)</name>
    <dbReference type="NCBI Taxonomy" id="279238"/>
    <lineage>
        <taxon>Bacteria</taxon>
        <taxon>Pseudomonadati</taxon>
        <taxon>Pseudomonadota</taxon>
        <taxon>Alphaproteobacteria</taxon>
        <taxon>Sphingomonadales</taxon>
        <taxon>Sphingomonadaceae</taxon>
        <taxon>Novosphingobium</taxon>
    </lineage>
</organism>
<keyword evidence="2" id="KW-1185">Reference proteome</keyword>
<dbReference type="Proteomes" id="UP000009134">
    <property type="component" value="Chromosome"/>
</dbReference>
<reference evidence="2" key="1">
    <citation type="submission" date="2006-01" db="EMBL/GenBank/DDBJ databases">
        <title>Complete sequence of Novosphingobium aromaticivorans DSM 12444.</title>
        <authorList>
            <consortium name="US DOE Joint Genome Institute"/>
            <person name="Copeland A."/>
            <person name="Lucas S."/>
            <person name="Lapidus A."/>
            <person name="Barry K."/>
            <person name="Detter J.C."/>
            <person name="Glavina T."/>
            <person name="Hammon N."/>
            <person name="Israni S."/>
            <person name="Pitluck S."/>
            <person name="Chain P."/>
            <person name="Malfatti S."/>
            <person name="Shin M."/>
            <person name="Vergez L."/>
            <person name="Schmutz J."/>
            <person name="Larimer F."/>
            <person name="Land M."/>
            <person name="Kyrpides N."/>
            <person name="Ivanova N."/>
            <person name="Fredrickson J."/>
            <person name="Balkwill D."/>
            <person name="Romine M.F."/>
            <person name="Richardson P."/>
        </authorList>
    </citation>
    <scope>NUCLEOTIDE SEQUENCE [LARGE SCALE GENOMIC DNA]</scope>
    <source>
        <strain evidence="2">ATCC 700278 / DSM 12444 / CCUG 56034 / CIP 105152 / NBRC 16084 / F199</strain>
    </source>
</reference>
<dbReference type="KEGG" id="nar:Saro_2980"/>
<proteinExistence type="predicted"/>
<dbReference type="AlphaFoldDB" id="Q2G408"/>
<sequence length="151" mass="17323">MRPSLPSKEPPMTNNRTKLEQWAVELFRRAVEAYGGESIPGETECYAARVIQSAFEDRERKLREALWTPREAAWSGLARDLMLAFDMGCRTPREIFQHLDRCGKPIPQWLRDEGEMKHLDHVPSKGTRAVIIYRAMLEPAMEALKATPDAQ</sequence>
<dbReference type="EMBL" id="CP000248">
    <property type="protein sequence ID" value="ABD27415.1"/>
    <property type="molecule type" value="Genomic_DNA"/>
</dbReference>
<evidence type="ECO:0000313" key="2">
    <source>
        <dbReference type="Proteomes" id="UP000009134"/>
    </source>
</evidence>
<dbReference type="eggNOG" id="ENOG5031HVE">
    <property type="taxonomic scope" value="Bacteria"/>
</dbReference>
<accession>Q2G408</accession>
<dbReference type="HOGENOM" id="CLU_1729498_0_0_5"/>